<evidence type="ECO:0000256" key="17">
    <source>
        <dbReference type="ARBA" id="ARBA00047899"/>
    </source>
</evidence>
<keyword evidence="11" id="KW-0547">Nucleotide-binding</keyword>
<dbReference type="GO" id="GO:0005524">
    <property type="term" value="F:ATP binding"/>
    <property type="evidence" value="ECO:0007669"/>
    <property type="project" value="UniProtKB-KW"/>
</dbReference>
<evidence type="ECO:0000256" key="3">
    <source>
        <dbReference type="ARBA" id="ARBA00012513"/>
    </source>
</evidence>
<dbReference type="PROSITE" id="PS00109">
    <property type="entry name" value="PROTEIN_KINASE_TYR"/>
    <property type="match status" value="1"/>
</dbReference>
<dbReference type="Gene3D" id="1.10.510.10">
    <property type="entry name" value="Transferase(Phosphotransferase) domain 1"/>
    <property type="match status" value="1"/>
</dbReference>
<dbReference type="InterPro" id="IPR032675">
    <property type="entry name" value="LRR_dom_sf"/>
</dbReference>
<evidence type="ECO:0000313" key="21">
    <source>
        <dbReference type="Proteomes" id="UP000237347"/>
    </source>
</evidence>
<comment type="catalytic activity">
    <reaction evidence="18">
        <text>L-seryl-[protein] + ATP = O-phospho-L-seryl-[protein] + ADP + H(+)</text>
        <dbReference type="Rhea" id="RHEA:17989"/>
        <dbReference type="Rhea" id="RHEA-COMP:9863"/>
        <dbReference type="Rhea" id="RHEA-COMP:11604"/>
        <dbReference type="ChEBI" id="CHEBI:15378"/>
        <dbReference type="ChEBI" id="CHEBI:29999"/>
        <dbReference type="ChEBI" id="CHEBI:30616"/>
        <dbReference type="ChEBI" id="CHEBI:83421"/>
        <dbReference type="ChEBI" id="CHEBI:456216"/>
        <dbReference type="EC" id="2.7.11.1"/>
    </reaction>
</comment>
<dbReference type="PANTHER" id="PTHR48005:SF16">
    <property type="entry name" value="MDIS1-INTERACTING RECEPTOR LIKE KINASE 2-LIKE ISOFORM X1"/>
    <property type="match status" value="1"/>
</dbReference>
<keyword evidence="4" id="KW-0134">Cell wall</keyword>
<evidence type="ECO:0000256" key="2">
    <source>
        <dbReference type="ARBA" id="ARBA00004370"/>
    </source>
</evidence>
<keyword evidence="15" id="KW-0472">Membrane</keyword>
<dbReference type="GO" id="GO:0016020">
    <property type="term" value="C:membrane"/>
    <property type="evidence" value="ECO:0007669"/>
    <property type="project" value="UniProtKB-SubCell"/>
</dbReference>
<evidence type="ECO:0000256" key="16">
    <source>
        <dbReference type="ARBA" id="ARBA00038043"/>
    </source>
</evidence>
<dbReference type="InterPro" id="IPR051420">
    <property type="entry name" value="Ser_Thr_Kinases_DiverseReg"/>
</dbReference>
<keyword evidence="8" id="KW-0812">Transmembrane</keyword>
<sequence>MEKGSLFIVLSNDVEARELNWKKRVNIIKEVAHALSYLHHNCIPTIVHRDMTTNNILLNLELQAFVANFGITRILSPNSSNLTILAGTYGYIAPELAYTMVVVLEIIMGRHSGELISSIASSYARDMMLKDVLDPRLSPHINQNIAKSVVVVVMLALACLRSNPKSRPTMKHVSQEFLVRRLPLSKPFYAISMQHTTDAKPQSSSLAQESKALNQTHWWGYHRETILSPCTWDGIVCNDGGSVIQINLNKTALHLHGQAYLSSFNFSYFNFSSFPNLVRFKLVEVGLRGAIPPEIGGVSNLTHLNLSRNFLSGELPLSLAKLTQLEKLDISFNQMSGPIPLELGNLRSLWYDPFNS</sequence>
<dbReference type="PANTHER" id="PTHR48005">
    <property type="entry name" value="LEUCINE RICH REPEAT KINASE 2"/>
    <property type="match status" value="1"/>
</dbReference>
<evidence type="ECO:0000256" key="1">
    <source>
        <dbReference type="ARBA" id="ARBA00004191"/>
    </source>
</evidence>
<comment type="catalytic activity">
    <reaction evidence="17">
        <text>L-threonyl-[protein] + ATP = O-phospho-L-threonyl-[protein] + ADP + H(+)</text>
        <dbReference type="Rhea" id="RHEA:46608"/>
        <dbReference type="Rhea" id="RHEA-COMP:11060"/>
        <dbReference type="Rhea" id="RHEA-COMP:11605"/>
        <dbReference type="ChEBI" id="CHEBI:15378"/>
        <dbReference type="ChEBI" id="CHEBI:30013"/>
        <dbReference type="ChEBI" id="CHEBI:30616"/>
        <dbReference type="ChEBI" id="CHEBI:61977"/>
        <dbReference type="ChEBI" id="CHEBI:456216"/>
        <dbReference type="EC" id="2.7.11.1"/>
    </reaction>
</comment>
<evidence type="ECO:0000256" key="14">
    <source>
        <dbReference type="ARBA" id="ARBA00022989"/>
    </source>
</evidence>
<dbReference type="SUPFAM" id="SSF52058">
    <property type="entry name" value="L domain-like"/>
    <property type="match status" value="1"/>
</dbReference>
<comment type="subcellular location">
    <subcellularLocation>
        <location evidence="2">Membrane</location>
    </subcellularLocation>
    <subcellularLocation>
        <location evidence="1">Secreted</location>
        <location evidence="1">Cell wall</location>
    </subcellularLocation>
</comment>
<keyword evidence="9" id="KW-0732">Signal</keyword>
<accession>A0AAW0K5S3</accession>
<organism evidence="20 21">
    <name type="scientific">Quercus suber</name>
    <name type="common">Cork oak</name>
    <dbReference type="NCBI Taxonomy" id="58331"/>
    <lineage>
        <taxon>Eukaryota</taxon>
        <taxon>Viridiplantae</taxon>
        <taxon>Streptophyta</taxon>
        <taxon>Embryophyta</taxon>
        <taxon>Tracheophyta</taxon>
        <taxon>Spermatophyta</taxon>
        <taxon>Magnoliopsida</taxon>
        <taxon>eudicotyledons</taxon>
        <taxon>Gunneridae</taxon>
        <taxon>Pentapetalae</taxon>
        <taxon>rosids</taxon>
        <taxon>fabids</taxon>
        <taxon>Fagales</taxon>
        <taxon>Fagaceae</taxon>
        <taxon>Quercus</taxon>
    </lineage>
</organism>
<evidence type="ECO:0000256" key="8">
    <source>
        <dbReference type="ARBA" id="ARBA00022692"/>
    </source>
</evidence>
<feature type="domain" description="Protein kinase" evidence="19">
    <location>
        <begin position="1"/>
        <end position="178"/>
    </location>
</feature>
<evidence type="ECO:0000256" key="15">
    <source>
        <dbReference type="ARBA" id="ARBA00023136"/>
    </source>
</evidence>
<keyword evidence="5" id="KW-0723">Serine/threonine-protein kinase</keyword>
<keyword evidence="12" id="KW-0418">Kinase</keyword>
<keyword evidence="10" id="KW-0677">Repeat</keyword>
<dbReference type="InterPro" id="IPR011009">
    <property type="entry name" value="Kinase-like_dom_sf"/>
</dbReference>
<keyword evidence="7" id="KW-0808">Transferase</keyword>
<reference evidence="20 21" key="1">
    <citation type="journal article" date="2018" name="Sci. Data">
        <title>The draft genome sequence of cork oak.</title>
        <authorList>
            <person name="Ramos A.M."/>
            <person name="Usie A."/>
            <person name="Barbosa P."/>
            <person name="Barros P.M."/>
            <person name="Capote T."/>
            <person name="Chaves I."/>
            <person name="Simoes F."/>
            <person name="Abreu I."/>
            <person name="Carrasquinho I."/>
            <person name="Faro C."/>
            <person name="Guimaraes J.B."/>
            <person name="Mendonca D."/>
            <person name="Nobrega F."/>
            <person name="Rodrigues L."/>
            <person name="Saibo N.J.M."/>
            <person name="Varela M.C."/>
            <person name="Egas C."/>
            <person name="Matos J."/>
            <person name="Miguel C.M."/>
            <person name="Oliveira M.M."/>
            <person name="Ricardo C.P."/>
            <person name="Goncalves S."/>
        </authorList>
    </citation>
    <scope>NUCLEOTIDE SEQUENCE [LARGE SCALE GENOMIC DNA]</scope>
    <source>
        <strain evidence="21">cv. HL8</strain>
    </source>
</reference>
<dbReference type="Pfam" id="PF00069">
    <property type="entry name" value="Pkinase"/>
    <property type="match status" value="1"/>
</dbReference>
<dbReference type="AlphaFoldDB" id="A0AAW0K5S3"/>
<evidence type="ECO:0000259" key="19">
    <source>
        <dbReference type="PROSITE" id="PS50011"/>
    </source>
</evidence>
<dbReference type="Gene3D" id="3.80.10.10">
    <property type="entry name" value="Ribonuclease Inhibitor"/>
    <property type="match status" value="1"/>
</dbReference>
<dbReference type="EMBL" id="PKMF04000390">
    <property type="protein sequence ID" value="KAK7834238.1"/>
    <property type="molecule type" value="Genomic_DNA"/>
</dbReference>
<evidence type="ECO:0000256" key="4">
    <source>
        <dbReference type="ARBA" id="ARBA00022512"/>
    </source>
</evidence>
<evidence type="ECO:0000256" key="7">
    <source>
        <dbReference type="ARBA" id="ARBA00022679"/>
    </source>
</evidence>
<dbReference type="InterPro" id="IPR000719">
    <property type="entry name" value="Prot_kinase_dom"/>
</dbReference>
<keyword evidence="4" id="KW-0964">Secreted</keyword>
<evidence type="ECO:0000256" key="10">
    <source>
        <dbReference type="ARBA" id="ARBA00022737"/>
    </source>
</evidence>
<evidence type="ECO:0000256" key="9">
    <source>
        <dbReference type="ARBA" id="ARBA00022729"/>
    </source>
</evidence>
<dbReference type="InterPro" id="IPR008266">
    <property type="entry name" value="Tyr_kinase_AS"/>
</dbReference>
<dbReference type="Proteomes" id="UP000237347">
    <property type="component" value="Unassembled WGS sequence"/>
</dbReference>
<evidence type="ECO:0000256" key="5">
    <source>
        <dbReference type="ARBA" id="ARBA00022527"/>
    </source>
</evidence>
<dbReference type="FunFam" id="3.80.10.10:FF:000400">
    <property type="entry name" value="Nuclear pore complex protein NUP107"/>
    <property type="match status" value="1"/>
</dbReference>
<evidence type="ECO:0000256" key="12">
    <source>
        <dbReference type="ARBA" id="ARBA00022777"/>
    </source>
</evidence>
<keyword evidence="6" id="KW-0433">Leucine-rich repeat</keyword>
<dbReference type="PROSITE" id="PS50011">
    <property type="entry name" value="PROTEIN_KINASE_DOM"/>
    <property type="match status" value="1"/>
</dbReference>
<evidence type="ECO:0000256" key="18">
    <source>
        <dbReference type="ARBA" id="ARBA00048679"/>
    </source>
</evidence>
<comment type="caution">
    <text evidence="20">The sequence shown here is derived from an EMBL/GenBank/DDBJ whole genome shotgun (WGS) entry which is preliminary data.</text>
</comment>
<evidence type="ECO:0000256" key="6">
    <source>
        <dbReference type="ARBA" id="ARBA00022614"/>
    </source>
</evidence>
<name>A0AAW0K5S3_QUESU</name>
<comment type="similarity">
    <text evidence="16">Belongs to the polygalacturonase-inhibiting protein family.</text>
</comment>
<protein>
    <recommendedName>
        <fullName evidence="3">non-specific serine/threonine protein kinase</fullName>
        <ecNumber evidence="3">2.7.11.1</ecNumber>
    </recommendedName>
</protein>
<proteinExistence type="inferred from homology"/>
<dbReference type="EC" id="2.7.11.1" evidence="3"/>
<keyword evidence="21" id="KW-1185">Reference proteome</keyword>
<dbReference type="InterPro" id="IPR001611">
    <property type="entry name" value="Leu-rich_rpt"/>
</dbReference>
<dbReference type="SUPFAM" id="SSF56112">
    <property type="entry name" value="Protein kinase-like (PK-like)"/>
    <property type="match status" value="1"/>
</dbReference>
<evidence type="ECO:0000256" key="11">
    <source>
        <dbReference type="ARBA" id="ARBA00022741"/>
    </source>
</evidence>
<evidence type="ECO:0000256" key="13">
    <source>
        <dbReference type="ARBA" id="ARBA00022840"/>
    </source>
</evidence>
<keyword evidence="14" id="KW-1133">Transmembrane helix</keyword>
<dbReference type="GO" id="GO:0004674">
    <property type="term" value="F:protein serine/threonine kinase activity"/>
    <property type="evidence" value="ECO:0007669"/>
    <property type="project" value="UniProtKB-KW"/>
</dbReference>
<dbReference type="SMART" id="SM00220">
    <property type="entry name" value="S_TKc"/>
    <property type="match status" value="1"/>
</dbReference>
<keyword evidence="13" id="KW-0067">ATP-binding</keyword>
<dbReference type="Pfam" id="PF00560">
    <property type="entry name" value="LRR_1"/>
    <property type="match status" value="2"/>
</dbReference>
<evidence type="ECO:0000313" key="20">
    <source>
        <dbReference type="EMBL" id="KAK7834238.1"/>
    </source>
</evidence>
<gene>
    <name evidence="20" type="ORF">CFP56_024805</name>
</gene>